<feature type="transmembrane region" description="Helical" evidence="7">
    <location>
        <begin position="35"/>
        <end position="54"/>
    </location>
</feature>
<feature type="chain" id="PRO_5031401792" evidence="8">
    <location>
        <begin position="26"/>
        <end position="195"/>
    </location>
</feature>
<keyword evidence="6 7" id="KW-0472">Membrane</keyword>
<evidence type="ECO:0000256" key="3">
    <source>
        <dbReference type="ARBA" id="ARBA00022692"/>
    </source>
</evidence>
<feature type="domain" description="Ferric oxidoreductase" evidence="9">
    <location>
        <begin position="40"/>
        <end position="153"/>
    </location>
</feature>
<feature type="transmembrane region" description="Helical" evidence="7">
    <location>
        <begin position="145"/>
        <end position="161"/>
    </location>
</feature>
<dbReference type="PANTHER" id="PTHR36964">
    <property type="entry name" value="PROTEIN-METHIONINE-SULFOXIDE REDUCTASE HEME-BINDING SUBUNIT MSRQ"/>
    <property type="match status" value="1"/>
</dbReference>
<organism evidence="10 11">
    <name type="scientific">Sphingomonas kaistensis</name>
    <dbReference type="NCBI Taxonomy" id="298708"/>
    <lineage>
        <taxon>Bacteria</taxon>
        <taxon>Pseudomonadati</taxon>
        <taxon>Pseudomonadota</taxon>
        <taxon>Alphaproteobacteria</taxon>
        <taxon>Sphingomonadales</taxon>
        <taxon>Sphingomonadaceae</taxon>
        <taxon>Sphingomonas</taxon>
    </lineage>
</organism>
<dbReference type="InterPro" id="IPR013130">
    <property type="entry name" value="Fe3_Rdtase_TM_dom"/>
</dbReference>
<sequence>MSFHGKHLVWAILAAPLAIAVVRFAATPDAYPDDLLHPTGEWSARFIIAALMVTPLRQLWPQARAVRFLARHRRALGVAGFLYALSHTVAYVLDMGSLADMLAEIGAPSIWTGWAALLILVPLGLTSNDAAMRALRGWWKRLQRLAYPAAILTLVHWALVHDGLAAALLHFVPLALLQAVRVARLLSPPSPRSLA</sequence>
<keyword evidence="3 7" id="KW-0812">Transmembrane</keyword>
<keyword evidence="11" id="KW-1185">Reference proteome</keyword>
<keyword evidence="2" id="KW-0813">Transport</keyword>
<dbReference type="RefSeq" id="WP_168067183.1">
    <property type="nucleotide sequence ID" value="NZ_JAATJC010000001.1"/>
</dbReference>
<dbReference type="AlphaFoldDB" id="A0A7X6BEJ7"/>
<reference evidence="10 11" key="1">
    <citation type="submission" date="2020-03" db="EMBL/GenBank/DDBJ databases">
        <title>Genomic Encyclopedia of Type Strains, Phase IV (KMG-IV): sequencing the most valuable type-strain genomes for metagenomic binning, comparative biology and taxonomic classification.</title>
        <authorList>
            <person name="Goeker M."/>
        </authorList>
    </citation>
    <scope>NUCLEOTIDE SEQUENCE [LARGE SCALE GENOMIC DNA]</scope>
    <source>
        <strain evidence="10 11">DSM 16846</strain>
    </source>
</reference>
<evidence type="ECO:0000313" key="10">
    <source>
        <dbReference type="EMBL" id="NJC04344.1"/>
    </source>
</evidence>
<accession>A0A7X6BEJ7</accession>
<feature type="signal peptide" evidence="8">
    <location>
        <begin position="1"/>
        <end position="25"/>
    </location>
</feature>
<evidence type="ECO:0000313" key="11">
    <source>
        <dbReference type="Proteomes" id="UP000558192"/>
    </source>
</evidence>
<protein>
    <submittedName>
        <fullName evidence="10">Sulfoxide reductase heme-binding subunit YedZ</fullName>
    </submittedName>
</protein>
<evidence type="ECO:0000256" key="6">
    <source>
        <dbReference type="ARBA" id="ARBA00023136"/>
    </source>
</evidence>
<dbReference type="GO" id="GO:0010181">
    <property type="term" value="F:FMN binding"/>
    <property type="evidence" value="ECO:0007669"/>
    <property type="project" value="TreeGrafter"/>
</dbReference>
<dbReference type="Pfam" id="PF01794">
    <property type="entry name" value="Ferric_reduct"/>
    <property type="match status" value="1"/>
</dbReference>
<evidence type="ECO:0000256" key="5">
    <source>
        <dbReference type="ARBA" id="ARBA00023004"/>
    </source>
</evidence>
<evidence type="ECO:0000256" key="2">
    <source>
        <dbReference type="ARBA" id="ARBA00022448"/>
    </source>
</evidence>
<comment type="caution">
    <text evidence="10">The sequence shown here is derived from an EMBL/GenBank/DDBJ whole genome shotgun (WGS) entry which is preliminary data.</text>
</comment>
<proteinExistence type="predicted"/>
<keyword evidence="4 7" id="KW-1133">Transmembrane helix</keyword>
<name>A0A7X6BEJ7_9SPHN</name>
<dbReference type="PANTHER" id="PTHR36964:SF1">
    <property type="entry name" value="PROTEIN-METHIONINE-SULFOXIDE REDUCTASE HEME-BINDING SUBUNIT MSRQ"/>
    <property type="match status" value="1"/>
</dbReference>
<comment type="subcellular location">
    <subcellularLocation>
        <location evidence="1">Membrane</location>
        <topology evidence="1">Multi-pass membrane protein</topology>
    </subcellularLocation>
</comment>
<keyword evidence="5" id="KW-0408">Iron</keyword>
<dbReference type="EMBL" id="JAATJC010000001">
    <property type="protein sequence ID" value="NJC04344.1"/>
    <property type="molecule type" value="Genomic_DNA"/>
</dbReference>
<dbReference type="Proteomes" id="UP000558192">
    <property type="component" value="Unassembled WGS sequence"/>
</dbReference>
<evidence type="ECO:0000256" key="7">
    <source>
        <dbReference type="SAM" id="Phobius"/>
    </source>
</evidence>
<gene>
    <name evidence="10" type="ORF">GGQ97_000137</name>
</gene>
<evidence type="ECO:0000259" key="9">
    <source>
        <dbReference type="Pfam" id="PF01794"/>
    </source>
</evidence>
<feature type="transmembrane region" description="Helical" evidence="7">
    <location>
        <begin position="75"/>
        <end position="93"/>
    </location>
</feature>
<dbReference type="GO" id="GO:0016679">
    <property type="term" value="F:oxidoreductase activity, acting on diphenols and related substances as donors"/>
    <property type="evidence" value="ECO:0007669"/>
    <property type="project" value="TreeGrafter"/>
</dbReference>
<evidence type="ECO:0000256" key="1">
    <source>
        <dbReference type="ARBA" id="ARBA00004141"/>
    </source>
</evidence>
<dbReference type="GO" id="GO:0020037">
    <property type="term" value="F:heme binding"/>
    <property type="evidence" value="ECO:0007669"/>
    <property type="project" value="TreeGrafter"/>
</dbReference>
<dbReference type="GO" id="GO:0005886">
    <property type="term" value="C:plasma membrane"/>
    <property type="evidence" value="ECO:0007669"/>
    <property type="project" value="TreeGrafter"/>
</dbReference>
<evidence type="ECO:0000256" key="4">
    <source>
        <dbReference type="ARBA" id="ARBA00022989"/>
    </source>
</evidence>
<dbReference type="InterPro" id="IPR022837">
    <property type="entry name" value="MsrQ-like"/>
</dbReference>
<feature type="transmembrane region" description="Helical" evidence="7">
    <location>
        <begin position="105"/>
        <end position="125"/>
    </location>
</feature>
<keyword evidence="8" id="KW-0732">Signal</keyword>
<evidence type="ECO:0000256" key="8">
    <source>
        <dbReference type="SAM" id="SignalP"/>
    </source>
</evidence>